<dbReference type="InterPro" id="IPR029063">
    <property type="entry name" value="SAM-dependent_MTases_sf"/>
</dbReference>
<dbReference type="Gene3D" id="3.40.50.150">
    <property type="entry name" value="Vaccinia Virus protein VP39"/>
    <property type="match status" value="1"/>
</dbReference>
<organism evidence="2">
    <name type="scientific">freshwater metagenome</name>
    <dbReference type="NCBI Taxonomy" id="449393"/>
    <lineage>
        <taxon>unclassified sequences</taxon>
        <taxon>metagenomes</taxon>
        <taxon>ecological metagenomes</taxon>
    </lineage>
</organism>
<dbReference type="PANTHER" id="PTHR43591:SF24">
    <property type="entry name" value="2-METHOXY-6-POLYPRENYL-1,4-BENZOQUINOL METHYLASE, MITOCHONDRIAL"/>
    <property type="match status" value="1"/>
</dbReference>
<protein>
    <submittedName>
        <fullName evidence="2">Unannotated protein</fullName>
    </submittedName>
</protein>
<name>A0A6J6NJ74_9ZZZZ</name>
<dbReference type="GO" id="GO:0008757">
    <property type="term" value="F:S-adenosylmethionine-dependent methyltransferase activity"/>
    <property type="evidence" value="ECO:0007669"/>
    <property type="project" value="InterPro"/>
</dbReference>
<evidence type="ECO:0000259" key="1">
    <source>
        <dbReference type="Pfam" id="PF08241"/>
    </source>
</evidence>
<proteinExistence type="predicted"/>
<dbReference type="Pfam" id="PF08241">
    <property type="entry name" value="Methyltransf_11"/>
    <property type="match status" value="1"/>
</dbReference>
<gene>
    <name evidence="2" type="ORF">UFOPK2399_00380</name>
</gene>
<feature type="domain" description="Methyltransferase type 11" evidence="1">
    <location>
        <begin position="100"/>
        <end position="191"/>
    </location>
</feature>
<reference evidence="2" key="1">
    <citation type="submission" date="2020-05" db="EMBL/GenBank/DDBJ databases">
        <authorList>
            <person name="Chiriac C."/>
            <person name="Salcher M."/>
            <person name="Ghai R."/>
            <person name="Kavagutti S V."/>
        </authorList>
    </citation>
    <scope>NUCLEOTIDE SEQUENCE</scope>
</reference>
<dbReference type="PANTHER" id="PTHR43591">
    <property type="entry name" value="METHYLTRANSFERASE"/>
    <property type="match status" value="1"/>
</dbReference>
<dbReference type="InterPro" id="IPR013216">
    <property type="entry name" value="Methyltransf_11"/>
</dbReference>
<dbReference type="AlphaFoldDB" id="A0A6J6NJ74"/>
<evidence type="ECO:0000313" key="2">
    <source>
        <dbReference type="EMBL" id="CAB4686427.1"/>
    </source>
</evidence>
<dbReference type="SUPFAM" id="SSF53335">
    <property type="entry name" value="S-adenosyl-L-methionine-dependent methyltransferases"/>
    <property type="match status" value="1"/>
</dbReference>
<dbReference type="CDD" id="cd02440">
    <property type="entry name" value="AdoMet_MTases"/>
    <property type="match status" value="1"/>
</dbReference>
<accession>A0A6J6NJ74</accession>
<sequence>MESVANPLGLVCAECRQPLAVVGDSLVCAEGHGAGRVYDGVFDVARPREGADAALVEFWSSSEEYYEFAREMNPDYESADHGSHRMLLQALVNDSAGRVLDIGCGTAEFSVALASVLSGVDYVGLEVSTLAARQAVAFGRPGSFVVGDAERLPFPDASFDAVISLYALEHFTHPREVLQEMARVVRPGGLVGVLTVTYDRPTGTIPSIRFGVKRLGRRNVAVYAIRRLWFGFRQAAKQVRYAVLPSYTAFEIVRRPLVLDEQYSSDMDAVHVVSGRSVLRVLQAEGLAILNTSLPRGVSGYVRIPFDFRVLARKPKP</sequence>
<dbReference type="EMBL" id="CAEZXP010000001">
    <property type="protein sequence ID" value="CAB4686427.1"/>
    <property type="molecule type" value="Genomic_DNA"/>
</dbReference>